<sequence>MDTSVSVVAKITLGRFTTVHFVHNQELPTDFAAYVRKRRFKRLELQGGKNTFVVQCKLLVRNSPKKSTKIGKGWKDIYRFNRLKEGDIIVFATDNQMRKKKIKTECMLILLLQRSRSHIYNYYPTDAHSKMQHSSVCKSSIWTLQIKSFFKRNARERNNIVSQNISNIMMKSSDTNKEKSIDIEAFPSPNTTPLSQH</sequence>
<gene>
    <name evidence="6" type="ORF">DEO72_LG2g3282</name>
</gene>
<dbReference type="SUPFAM" id="SSF101936">
    <property type="entry name" value="DNA-binding pseudobarrel domain"/>
    <property type="match status" value="1"/>
</dbReference>
<proteinExistence type="predicted"/>
<dbReference type="EMBL" id="CP039346">
    <property type="protein sequence ID" value="QCD82940.1"/>
    <property type="molecule type" value="Genomic_DNA"/>
</dbReference>
<evidence type="ECO:0000313" key="7">
    <source>
        <dbReference type="Proteomes" id="UP000501690"/>
    </source>
</evidence>
<dbReference type="GO" id="GO:0005634">
    <property type="term" value="C:nucleus"/>
    <property type="evidence" value="ECO:0007669"/>
    <property type="project" value="UniProtKB-SubCell"/>
</dbReference>
<evidence type="ECO:0000256" key="1">
    <source>
        <dbReference type="ARBA" id="ARBA00004123"/>
    </source>
</evidence>
<reference evidence="6 7" key="1">
    <citation type="submission" date="2019-04" db="EMBL/GenBank/DDBJ databases">
        <title>An improved genome assembly and genetic linkage map for asparagus bean, Vigna unguiculata ssp. sesquipedialis.</title>
        <authorList>
            <person name="Xia Q."/>
            <person name="Zhang R."/>
            <person name="Dong Y."/>
        </authorList>
    </citation>
    <scope>NUCLEOTIDE SEQUENCE [LARGE SCALE GENOMIC DNA]</scope>
    <source>
        <tissue evidence="6">Leaf</tissue>
    </source>
</reference>
<evidence type="ECO:0008006" key="8">
    <source>
        <dbReference type="Google" id="ProtNLM"/>
    </source>
</evidence>
<evidence type="ECO:0000256" key="3">
    <source>
        <dbReference type="ARBA" id="ARBA00023125"/>
    </source>
</evidence>
<dbReference type="GO" id="GO:0003677">
    <property type="term" value="F:DNA binding"/>
    <property type="evidence" value="ECO:0007669"/>
    <property type="project" value="UniProtKB-KW"/>
</dbReference>
<dbReference type="Proteomes" id="UP000501690">
    <property type="component" value="Linkage Group LG2"/>
</dbReference>
<comment type="subcellular location">
    <subcellularLocation>
        <location evidence="1">Nucleus</location>
    </subcellularLocation>
</comment>
<evidence type="ECO:0000256" key="5">
    <source>
        <dbReference type="ARBA" id="ARBA00023242"/>
    </source>
</evidence>
<keyword evidence="5" id="KW-0539">Nucleus</keyword>
<dbReference type="Gene3D" id="2.40.330.10">
    <property type="entry name" value="DNA-binding pseudobarrel domain"/>
    <property type="match status" value="1"/>
</dbReference>
<dbReference type="InterPro" id="IPR015300">
    <property type="entry name" value="DNA-bd_pseudobarrel_sf"/>
</dbReference>
<name>A0A4D6L392_VIGUN</name>
<keyword evidence="4" id="KW-0804">Transcription</keyword>
<evidence type="ECO:0000313" key="6">
    <source>
        <dbReference type="EMBL" id="QCD82940.1"/>
    </source>
</evidence>
<accession>A0A4D6L392</accession>
<keyword evidence="7" id="KW-1185">Reference proteome</keyword>
<dbReference type="AlphaFoldDB" id="A0A4D6L392"/>
<evidence type="ECO:0000256" key="4">
    <source>
        <dbReference type="ARBA" id="ARBA00023163"/>
    </source>
</evidence>
<protein>
    <recommendedName>
        <fullName evidence="8">TF-B3 domain-containing protein</fullName>
    </recommendedName>
</protein>
<organism evidence="6 7">
    <name type="scientific">Vigna unguiculata</name>
    <name type="common">Cowpea</name>
    <dbReference type="NCBI Taxonomy" id="3917"/>
    <lineage>
        <taxon>Eukaryota</taxon>
        <taxon>Viridiplantae</taxon>
        <taxon>Streptophyta</taxon>
        <taxon>Embryophyta</taxon>
        <taxon>Tracheophyta</taxon>
        <taxon>Spermatophyta</taxon>
        <taxon>Magnoliopsida</taxon>
        <taxon>eudicotyledons</taxon>
        <taxon>Gunneridae</taxon>
        <taxon>Pentapetalae</taxon>
        <taxon>rosids</taxon>
        <taxon>fabids</taxon>
        <taxon>Fabales</taxon>
        <taxon>Fabaceae</taxon>
        <taxon>Papilionoideae</taxon>
        <taxon>50 kb inversion clade</taxon>
        <taxon>NPAAA clade</taxon>
        <taxon>indigoferoid/millettioid clade</taxon>
        <taxon>Phaseoleae</taxon>
        <taxon>Vigna</taxon>
    </lineage>
</organism>
<keyword evidence="3" id="KW-0238">DNA-binding</keyword>
<keyword evidence="2" id="KW-0805">Transcription regulation</keyword>
<evidence type="ECO:0000256" key="2">
    <source>
        <dbReference type="ARBA" id="ARBA00023015"/>
    </source>
</evidence>